<dbReference type="Pfam" id="PF06399">
    <property type="entry name" value="GFRP"/>
    <property type="match status" value="1"/>
</dbReference>
<evidence type="ECO:0000256" key="5">
    <source>
        <dbReference type="ARBA" id="ARBA00022490"/>
    </source>
</evidence>
<protein>
    <recommendedName>
        <fullName evidence="4">GTP cyclohydrolase 1 feedback regulatory protein</fullName>
    </recommendedName>
    <alternativeName>
        <fullName evidence="8">GTP cyclohydrolase I feedback regulatory protein</fullName>
    </alternativeName>
</protein>
<evidence type="ECO:0000313" key="10">
    <source>
        <dbReference type="Proteomes" id="UP001046870"/>
    </source>
</evidence>
<dbReference type="Gene3D" id="3.30.1410.10">
    <property type="entry name" value="GTP cyclohydrolase I feedback regulatory protein GFRP"/>
    <property type="match status" value="1"/>
</dbReference>
<name>A0A9D3T0I8_MEGAT</name>
<keyword evidence="10" id="KW-1185">Reference proteome</keyword>
<sequence>MPYVFVTSQLPLETGPTIVGDSTSDSHLMQALGARHDYSNNQLVYIVENRPREVLDKLELYGYRMLSMSVVANTVLVWCLYKEAASLPSTVTAGAFSPQ</sequence>
<accession>A0A9D3T0I8</accession>
<dbReference type="InterPro" id="IPR009112">
    <property type="entry name" value="GTP_CycHdrlase_I_reg"/>
</dbReference>
<reference evidence="9" key="1">
    <citation type="submission" date="2021-01" db="EMBL/GenBank/DDBJ databases">
        <authorList>
            <person name="Zahm M."/>
            <person name="Roques C."/>
            <person name="Cabau C."/>
            <person name="Klopp C."/>
            <person name="Donnadieu C."/>
            <person name="Jouanno E."/>
            <person name="Lampietro C."/>
            <person name="Louis A."/>
            <person name="Herpin A."/>
            <person name="Echchiki A."/>
            <person name="Berthelot C."/>
            <person name="Parey E."/>
            <person name="Roest-Crollius H."/>
            <person name="Braasch I."/>
            <person name="Postlethwait J."/>
            <person name="Bobe J."/>
            <person name="Montfort J."/>
            <person name="Bouchez O."/>
            <person name="Begum T."/>
            <person name="Mejri S."/>
            <person name="Adams A."/>
            <person name="Chen W.-J."/>
            <person name="Guiguen Y."/>
        </authorList>
    </citation>
    <scope>NUCLEOTIDE SEQUENCE</scope>
    <source>
        <strain evidence="9">YG-15Mar2019-1</strain>
        <tissue evidence="9">Brain</tissue>
    </source>
</reference>
<organism evidence="9 10">
    <name type="scientific">Megalops atlanticus</name>
    <name type="common">Tarpon</name>
    <name type="synonym">Clupea gigantea</name>
    <dbReference type="NCBI Taxonomy" id="7932"/>
    <lineage>
        <taxon>Eukaryota</taxon>
        <taxon>Metazoa</taxon>
        <taxon>Chordata</taxon>
        <taxon>Craniata</taxon>
        <taxon>Vertebrata</taxon>
        <taxon>Euteleostomi</taxon>
        <taxon>Actinopterygii</taxon>
        <taxon>Neopterygii</taxon>
        <taxon>Teleostei</taxon>
        <taxon>Elopiformes</taxon>
        <taxon>Megalopidae</taxon>
        <taxon>Megalops</taxon>
    </lineage>
</organism>
<gene>
    <name evidence="9" type="ORF">MATL_G00208060</name>
</gene>
<evidence type="ECO:0000256" key="2">
    <source>
        <dbReference type="ARBA" id="ARBA00004514"/>
    </source>
</evidence>
<proteinExistence type="inferred from homology"/>
<evidence type="ECO:0000256" key="7">
    <source>
        <dbReference type="ARBA" id="ARBA00023242"/>
    </source>
</evidence>
<keyword evidence="5" id="KW-0963">Cytoplasm</keyword>
<comment type="similarity">
    <text evidence="3">Belongs to the GFRP family.</text>
</comment>
<comment type="subcellular location">
    <subcellularLocation>
        <location evidence="2">Cytoplasm</location>
        <location evidence="2">Cytosol</location>
    </subcellularLocation>
    <subcellularLocation>
        <location evidence="1">Nucleus membrane</location>
    </subcellularLocation>
</comment>
<evidence type="ECO:0000256" key="3">
    <source>
        <dbReference type="ARBA" id="ARBA00007605"/>
    </source>
</evidence>
<dbReference type="OrthoDB" id="64291at2759"/>
<comment type="caution">
    <text evidence="9">The sequence shown here is derived from an EMBL/GenBank/DDBJ whole genome shotgun (WGS) entry which is preliminary data.</text>
</comment>
<keyword evidence="6" id="KW-0472">Membrane</keyword>
<dbReference type="SUPFAM" id="SSF69761">
    <property type="entry name" value="GTP cyclohydrolase I feedback regulatory protein, GFRP"/>
    <property type="match status" value="1"/>
</dbReference>
<evidence type="ECO:0000256" key="6">
    <source>
        <dbReference type="ARBA" id="ARBA00023136"/>
    </source>
</evidence>
<dbReference type="GO" id="GO:0044549">
    <property type="term" value="F:GTP cyclohydrolase binding"/>
    <property type="evidence" value="ECO:0007669"/>
    <property type="project" value="TreeGrafter"/>
</dbReference>
<evidence type="ECO:0000256" key="1">
    <source>
        <dbReference type="ARBA" id="ARBA00004126"/>
    </source>
</evidence>
<evidence type="ECO:0000313" key="9">
    <source>
        <dbReference type="EMBL" id="KAG7461250.1"/>
    </source>
</evidence>
<dbReference type="PANTHER" id="PTHR16852">
    <property type="entry name" value="GTP CYCLOHYDROLASE 1 FEEDBACK REGULATORY PROTEIN"/>
    <property type="match status" value="1"/>
</dbReference>
<evidence type="ECO:0000256" key="8">
    <source>
        <dbReference type="ARBA" id="ARBA00032599"/>
    </source>
</evidence>
<dbReference type="AlphaFoldDB" id="A0A9D3T0I8"/>
<dbReference type="InterPro" id="IPR036717">
    <property type="entry name" value="GFRP_sf"/>
</dbReference>
<dbReference type="PANTHER" id="PTHR16852:SF2">
    <property type="entry name" value="GTP CYCLOHYDROLASE 1 FEEDBACK REGULATORY PROTEIN"/>
    <property type="match status" value="1"/>
</dbReference>
<dbReference type="GO" id="GO:0005829">
    <property type="term" value="C:cytosol"/>
    <property type="evidence" value="ECO:0007669"/>
    <property type="project" value="UniProtKB-SubCell"/>
</dbReference>
<keyword evidence="7" id="KW-0539">Nucleus</keyword>
<dbReference type="FunFam" id="3.30.1410.10:FF:000001">
    <property type="entry name" value="GTP cyclohydrolase 1 feedback regulatory protein"/>
    <property type="match status" value="1"/>
</dbReference>
<dbReference type="GO" id="GO:0009890">
    <property type="term" value="P:negative regulation of biosynthetic process"/>
    <property type="evidence" value="ECO:0007669"/>
    <property type="project" value="InterPro"/>
</dbReference>
<dbReference type="GO" id="GO:0031965">
    <property type="term" value="C:nuclear membrane"/>
    <property type="evidence" value="ECO:0007669"/>
    <property type="project" value="UniProtKB-SubCell"/>
</dbReference>
<evidence type="ECO:0000256" key="4">
    <source>
        <dbReference type="ARBA" id="ARBA00020099"/>
    </source>
</evidence>
<dbReference type="Proteomes" id="UP001046870">
    <property type="component" value="Chromosome 18"/>
</dbReference>
<dbReference type="EMBL" id="JAFDVH010000018">
    <property type="protein sequence ID" value="KAG7461250.1"/>
    <property type="molecule type" value="Genomic_DNA"/>
</dbReference>